<gene>
    <name evidence="1" type="ORF">COEU31_20000</name>
</gene>
<dbReference type="Gene3D" id="3.40.50.150">
    <property type="entry name" value="Vaccinia Virus protein VP39"/>
    <property type="match status" value="1"/>
</dbReference>
<accession>A0AAI9NZ85</accession>
<dbReference type="AlphaFoldDB" id="A0AAI9NZ85"/>
<dbReference type="CDD" id="cd02440">
    <property type="entry name" value="AdoMet_MTases"/>
    <property type="match status" value="1"/>
</dbReference>
<dbReference type="GO" id="GO:0032259">
    <property type="term" value="P:methylation"/>
    <property type="evidence" value="ECO:0007669"/>
    <property type="project" value="UniProtKB-KW"/>
</dbReference>
<proteinExistence type="predicted"/>
<dbReference type="GO" id="GO:0008168">
    <property type="term" value="F:methyltransferase activity"/>
    <property type="evidence" value="ECO:0007669"/>
    <property type="project" value="UniProtKB-KW"/>
</dbReference>
<dbReference type="EMBL" id="BLYL01000012">
    <property type="protein sequence ID" value="GFO94954.1"/>
    <property type="molecule type" value="Genomic_DNA"/>
</dbReference>
<dbReference type="InterPro" id="IPR050210">
    <property type="entry name" value="tRNA_Adenine-N(6)_MTase"/>
</dbReference>
<dbReference type="Proteomes" id="UP000660047">
    <property type="component" value="Unassembled WGS sequence"/>
</dbReference>
<organism evidence="1 2">
    <name type="scientific">Coprococcus eutactus</name>
    <dbReference type="NCBI Taxonomy" id="33043"/>
    <lineage>
        <taxon>Bacteria</taxon>
        <taxon>Bacillati</taxon>
        <taxon>Bacillota</taxon>
        <taxon>Clostridia</taxon>
        <taxon>Lachnospirales</taxon>
        <taxon>Lachnospiraceae</taxon>
        <taxon>Coprococcus</taxon>
    </lineage>
</organism>
<evidence type="ECO:0000313" key="2">
    <source>
        <dbReference type="Proteomes" id="UP000660047"/>
    </source>
</evidence>
<protein>
    <submittedName>
        <fullName evidence="1">Methyltransferase</fullName>
    </submittedName>
</protein>
<name>A0AAI9NZ85_9FIRM</name>
<sequence length="306" mass="33483">MESPNLTIRPEVVIKSCERIDDLQCKGYQIIQNSGMFCFGMDAVLLANYVRFKRGGRYLDLGTGTGIIPILLAAKEYGEGALTREERLAGLNADACRSSHDCIAVDGVTNSDAGVDQQPSGKMADGARFIGIELQPACADMAARSVSLNGLDGLVRIDNGDIKEVSCNYKKASFDIVTSNPPYIKGSHGLENPDAPKNIARHEVHVTLNQVVAAAEYALKPGGSFYMIHKPFRLAEIFECLHEHRLEPKRMQLVHPYIDKEPNMVIVEAVKGGNSMIKIDPPMIVYKAPGVYTEQLLATYEGSAKR</sequence>
<dbReference type="PANTHER" id="PTHR47739">
    <property type="entry name" value="TRNA1(VAL) (ADENINE(37)-N6)-METHYLTRANSFERASE"/>
    <property type="match status" value="1"/>
</dbReference>
<comment type="caution">
    <text evidence="1">The sequence shown here is derived from an EMBL/GenBank/DDBJ whole genome shotgun (WGS) entry which is preliminary data.</text>
</comment>
<dbReference type="PANTHER" id="PTHR47739:SF1">
    <property type="entry name" value="TRNA1(VAL) (ADENINE(37)-N6)-METHYLTRANSFERASE"/>
    <property type="match status" value="1"/>
</dbReference>
<dbReference type="RefSeq" id="WP_055222408.1">
    <property type="nucleotide sequence ID" value="NZ_BLYL01000012.1"/>
</dbReference>
<keyword evidence="1" id="KW-0808">Transferase</keyword>
<dbReference type="InterPro" id="IPR029063">
    <property type="entry name" value="SAM-dependent_MTases_sf"/>
</dbReference>
<evidence type="ECO:0000313" key="1">
    <source>
        <dbReference type="EMBL" id="GFO94954.1"/>
    </source>
</evidence>
<keyword evidence="1" id="KW-0489">Methyltransferase</keyword>
<dbReference type="SUPFAM" id="SSF53335">
    <property type="entry name" value="S-adenosyl-L-methionine-dependent methyltransferases"/>
    <property type="match status" value="1"/>
</dbReference>
<reference evidence="1" key="1">
    <citation type="submission" date="2020-06" db="EMBL/GenBank/DDBJ databases">
        <title>Characterization of fructooligosaccharide metabolism and fructooligosaccharide-degrading enzymes in human commensal butyrate producers.</title>
        <authorList>
            <person name="Tanno H."/>
            <person name="Fujii T."/>
            <person name="Hirano K."/>
            <person name="Maeno S."/>
            <person name="Tonozuka T."/>
            <person name="Sakamoto M."/>
            <person name="Ohkuma M."/>
            <person name="Tochio T."/>
            <person name="Endo A."/>
        </authorList>
    </citation>
    <scope>NUCLEOTIDE SEQUENCE</scope>
    <source>
        <strain evidence="1">JCM 31265</strain>
    </source>
</reference>